<gene>
    <name evidence="2" type="ORF">CCMP2556_LOCUS27240</name>
</gene>
<proteinExistence type="predicted"/>
<dbReference type="Proteomes" id="UP001642484">
    <property type="component" value="Unassembled WGS sequence"/>
</dbReference>
<comment type="caution">
    <text evidence="2">The sequence shown here is derived from an EMBL/GenBank/DDBJ whole genome shotgun (WGS) entry which is preliminary data.</text>
</comment>
<reference evidence="2 3" key="1">
    <citation type="submission" date="2024-02" db="EMBL/GenBank/DDBJ databases">
        <authorList>
            <person name="Chen Y."/>
            <person name="Shah S."/>
            <person name="Dougan E. K."/>
            <person name="Thang M."/>
            <person name="Chan C."/>
        </authorList>
    </citation>
    <scope>NUCLEOTIDE SEQUENCE [LARGE SCALE GENOMIC DNA]</scope>
</reference>
<dbReference type="EMBL" id="CAXAMN010019557">
    <property type="protein sequence ID" value="CAK9054505.1"/>
    <property type="molecule type" value="Genomic_DNA"/>
</dbReference>
<accession>A0ABP0MSN4</accession>
<keyword evidence="3" id="KW-1185">Reference proteome</keyword>
<evidence type="ECO:0000256" key="1">
    <source>
        <dbReference type="SAM" id="SignalP"/>
    </source>
</evidence>
<feature type="signal peptide" evidence="1">
    <location>
        <begin position="1"/>
        <end position="20"/>
    </location>
</feature>
<evidence type="ECO:0000313" key="3">
    <source>
        <dbReference type="Proteomes" id="UP001642484"/>
    </source>
</evidence>
<protein>
    <submittedName>
        <fullName evidence="2">Uncharacterized protein</fullName>
    </submittedName>
</protein>
<organism evidence="2 3">
    <name type="scientific">Durusdinium trenchii</name>
    <dbReference type="NCBI Taxonomy" id="1381693"/>
    <lineage>
        <taxon>Eukaryota</taxon>
        <taxon>Sar</taxon>
        <taxon>Alveolata</taxon>
        <taxon>Dinophyceae</taxon>
        <taxon>Suessiales</taxon>
        <taxon>Symbiodiniaceae</taxon>
        <taxon>Durusdinium</taxon>
    </lineage>
</organism>
<name>A0ABP0MSN4_9DINO</name>
<keyword evidence="1" id="KW-0732">Signal</keyword>
<sequence length="332" mass="35463">MARRWLFWVFFLLWWDPTAARPSPKYFSSGDKAKYAACAFDVWGAVDSLGFAGLNINAASKECKTQNSDLSKTVCTAAVAGVHATFADVASFLSASASDCAENLNNEAYCAADSSGLVSALANIAGSAANMHAACPRSHLNIRDEIGINIDRRLSEFKHLKDLNNITDRLIKDLPAAPIQKQEEAEKKEFRKTLDKVYLVKHEALSDARKAEITECVFNSHFSAQLLGRAILAINAGAQDCTDFNFKVNGEVGQKVCAVDLGGVIGSFVSMGQFLSALSSKCTGKSDTHADCTSAAFNVIGAIDALAVVGASFPLTCGGEGSELDYKELILP</sequence>
<feature type="chain" id="PRO_5046413592" evidence="1">
    <location>
        <begin position="21"/>
        <end position="332"/>
    </location>
</feature>
<evidence type="ECO:0000313" key="2">
    <source>
        <dbReference type="EMBL" id="CAK9054505.1"/>
    </source>
</evidence>